<keyword evidence="1" id="KW-0175">Coiled coil</keyword>
<feature type="transmembrane region" description="Helical" evidence="2">
    <location>
        <begin position="379"/>
        <end position="398"/>
    </location>
</feature>
<dbReference type="Proteomes" id="UP001152799">
    <property type="component" value="Chromosome 4"/>
</dbReference>
<dbReference type="OrthoDB" id="6761389at2759"/>
<evidence type="ECO:0000256" key="1">
    <source>
        <dbReference type="SAM" id="Coils"/>
    </source>
</evidence>
<evidence type="ECO:0000313" key="3">
    <source>
        <dbReference type="EMBL" id="CAG9768151.1"/>
    </source>
</evidence>
<accession>A0A9N9QPJ2</accession>
<keyword evidence="4" id="KW-1185">Reference proteome</keyword>
<sequence>MLKFVENAYLSLLEKEKEEKVELEKEKRLNEKLKAKLKALETENSDLRQSFTKNEVEILTRKNDLNTLLDTLQRERRAVLEESQRLQITKEQLDSITNLIDELKPIKERLDFKKNVTECLHNLLIKTKLRIAESEDILQELHDYLTQLEYDVEKTKDVHRHGVGHWQEEFLTARLREADVILEFDKLKREIATIKHDLEEKALIREATEMVQAKSGESSAKNNFIDKNNKLYEDILKEEEAAIANTIDFQNEIDFLKQQLKKLQDQKYDCERNIKSNEEIKMQLNEVRRSIWLREFETNQKTENLKEKYKNLAEKMFQELTRIQNNIEDKDLAIARIEEKIKELEKMNNSLEHVLKNTPLEDPACQLEEQKTDLEKEVVNFKFIAIYAIYVFYFFQIVRLKKT</sequence>
<feature type="coiled-coil region" evidence="1">
    <location>
        <begin position="246"/>
        <end position="273"/>
    </location>
</feature>
<reference evidence="3" key="1">
    <citation type="submission" date="2022-01" db="EMBL/GenBank/DDBJ databases">
        <authorList>
            <person name="King R."/>
        </authorList>
    </citation>
    <scope>NUCLEOTIDE SEQUENCE</scope>
</reference>
<keyword evidence="2" id="KW-0812">Transmembrane</keyword>
<gene>
    <name evidence="3" type="ORF">CEUTPL_LOCUS8698</name>
</gene>
<name>A0A9N9QPJ2_9CUCU</name>
<evidence type="ECO:0000313" key="4">
    <source>
        <dbReference type="Proteomes" id="UP001152799"/>
    </source>
</evidence>
<feature type="coiled-coil region" evidence="1">
    <location>
        <begin position="6"/>
        <end position="89"/>
    </location>
</feature>
<feature type="coiled-coil region" evidence="1">
    <location>
        <begin position="299"/>
        <end position="357"/>
    </location>
</feature>
<keyword evidence="2" id="KW-1133">Transmembrane helix</keyword>
<dbReference type="EMBL" id="OU892280">
    <property type="protein sequence ID" value="CAG9768151.1"/>
    <property type="molecule type" value="Genomic_DNA"/>
</dbReference>
<protein>
    <submittedName>
        <fullName evidence="3">Uncharacterized protein</fullName>
    </submittedName>
</protein>
<proteinExistence type="predicted"/>
<dbReference type="AlphaFoldDB" id="A0A9N9QPJ2"/>
<keyword evidence="2" id="KW-0472">Membrane</keyword>
<evidence type="ECO:0000256" key="2">
    <source>
        <dbReference type="SAM" id="Phobius"/>
    </source>
</evidence>
<organism evidence="3 4">
    <name type="scientific">Ceutorhynchus assimilis</name>
    <name type="common">cabbage seed weevil</name>
    <dbReference type="NCBI Taxonomy" id="467358"/>
    <lineage>
        <taxon>Eukaryota</taxon>
        <taxon>Metazoa</taxon>
        <taxon>Ecdysozoa</taxon>
        <taxon>Arthropoda</taxon>
        <taxon>Hexapoda</taxon>
        <taxon>Insecta</taxon>
        <taxon>Pterygota</taxon>
        <taxon>Neoptera</taxon>
        <taxon>Endopterygota</taxon>
        <taxon>Coleoptera</taxon>
        <taxon>Polyphaga</taxon>
        <taxon>Cucujiformia</taxon>
        <taxon>Curculionidae</taxon>
        <taxon>Ceutorhynchinae</taxon>
        <taxon>Ceutorhynchus</taxon>
    </lineage>
</organism>